<accession>A0A0F9CUE4</accession>
<dbReference type="AlphaFoldDB" id="A0A0F9CUE4"/>
<comment type="caution">
    <text evidence="1">The sequence shown here is derived from an EMBL/GenBank/DDBJ whole genome shotgun (WGS) entry which is preliminary data.</text>
</comment>
<reference evidence="1" key="1">
    <citation type="journal article" date="2015" name="Nature">
        <title>Complex archaea that bridge the gap between prokaryotes and eukaryotes.</title>
        <authorList>
            <person name="Spang A."/>
            <person name="Saw J.H."/>
            <person name="Jorgensen S.L."/>
            <person name="Zaremba-Niedzwiedzka K."/>
            <person name="Martijn J."/>
            <person name="Lind A.E."/>
            <person name="van Eijk R."/>
            <person name="Schleper C."/>
            <person name="Guy L."/>
            <person name="Ettema T.J."/>
        </authorList>
    </citation>
    <scope>NUCLEOTIDE SEQUENCE</scope>
</reference>
<evidence type="ECO:0000313" key="1">
    <source>
        <dbReference type="EMBL" id="KKL09316.1"/>
    </source>
</evidence>
<name>A0A0F9CUE4_9ZZZZ</name>
<dbReference type="EMBL" id="LAZR01042534">
    <property type="protein sequence ID" value="KKL09316.1"/>
    <property type="molecule type" value="Genomic_DNA"/>
</dbReference>
<organism evidence="1">
    <name type="scientific">marine sediment metagenome</name>
    <dbReference type="NCBI Taxonomy" id="412755"/>
    <lineage>
        <taxon>unclassified sequences</taxon>
        <taxon>metagenomes</taxon>
        <taxon>ecological metagenomes</taxon>
    </lineage>
</organism>
<gene>
    <name evidence="1" type="ORF">LCGC14_2567060</name>
</gene>
<sequence length="177" mass="18561">AKTMQAICVSIATEGGDQTELGHPFTGGNGVTTRTISTIPYPICSIRPATTLNSIANRIKIRIESFEILTDKDVFWQLIYKPTSITNASFSAPVTHSVMELDIAGTAIVGGIAIDGGYISGGAANARGAGQKPITSKLPIVLDEAGTDQTRGLSLVLTRVGAQDAVAAAQFNWTEVR</sequence>
<protein>
    <submittedName>
        <fullName evidence="1">Uncharacterized protein</fullName>
    </submittedName>
</protein>
<proteinExistence type="predicted"/>
<feature type="non-terminal residue" evidence="1">
    <location>
        <position position="1"/>
    </location>
</feature>